<dbReference type="InterPro" id="IPR003819">
    <property type="entry name" value="TauD/TfdA-like"/>
</dbReference>
<evidence type="ECO:0000256" key="5">
    <source>
        <dbReference type="ARBA" id="ARBA00023004"/>
    </source>
</evidence>
<accession>A0ABY4WD16</accession>
<evidence type="ECO:0000313" key="8">
    <source>
        <dbReference type="Proteomes" id="UP001056291"/>
    </source>
</evidence>
<dbReference type="Gene3D" id="3.60.130.10">
    <property type="entry name" value="Clavaminate synthase-like"/>
    <property type="match status" value="1"/>
</dbReference>
<gene>
    <name evidence="7" type="ORF">NBZ79_06030</name>
</gene>
<evidence type="ECO:0000256" key="3">
    <source>
        <dbReference type="ARBA" id="ARBA00022964"/>
    </source>
</evidence>
<protein>
    <submittedName>
        <fullName evidence="7">TauD/TfdA family dioxygenase</fullName>
    </submittedName>
</protein>
<dbReference type="GO" id="GO:0051213">
    <property type="term" value="F:dioxygenase activity"/>
    <property type="evidence" value="ECO:0007669"/>
    <property type="project" value="UniProtKB-KW"/>
</dbReference>
<proteinExistence type="inferred from homology"/>
<evidence type="ECO:0000256" key="2">
    <source>
        <dbReference type="ARBA" id="ARBA00022723"/>
    </source>
</evidence>
<dbReference type="EMBL" id="CP098747">
    <property type="protein sequence ID" value="USG62531.1"/>
    <property type="molecule type" value="Genomic_DNA"/>
</dbReference>
<evidence type="ECO:0000259" key="6">
    <source>
        <dbReference type="Pfam" id="PF02668"/>
    </source>
</evidence>
<keyword evidence="2" id="KW-0479">Metal-binding</keyword>
<dbReference type="PANTHER" id="PTHR30468:SF1">
    <property type="entry name" value="ALPHA-KETOGLUTARATE-DEPENDENT SULFONATE DIOXYGENASE"/>
    <property type="match status" value="1"/>
</dbReference>
<keyword evidence="3 7" id="KW-0223">Dioxygenase</keyword>
<dbReference type="InterPro" id="IPR051323">
    <property type="entry name" value="AtsK-like"/>
</dbReference>
<dbReference type="Proteomes" id="UP001056291">
    <property type="component" value="Chromosome"/>
</dbReference>
<feature type="domain" description="TauD/TfdA-like" evidence="6">
    <location>
        <begin position="9"/>
        <end position="274"/>
    </location>
</feature>
<sequence length="281" mass="31548">MLSKEPEIEVTPVAGALGAEISGIDLSHDLDDNTVAQIRQALLEYLVIFFRDQDITPEQHLAFAERFGTPVAYPLVKGLEGFPEIIPVLKLEHETVNFGGLWHSDTTYKECPPLGSILLARELPPYGGDTLFANMYKAYEGLSDGMKEVLSGLKAINSSENPVAKSTRQARLDDSGKMPAETVLEAIHPVVRTHPETGRKALFINPGHTVRFEGMTEAESTPILDFLYQEQIKPEYTCRFVWRPGSIAFWDNRSSQHNPINDYHGYKRLLHRITLEGDRPF</sequence>
<dbReference type="InterPro" id="IPR042098">
    <property type="entry name" value="TauD-like_sf"/>
</dbReference>
<keyword evidence="8" id="KW-1185">Reference proteome</keyword>
<name>A0ABY4WD16_9PROT</name>
<organism evidence="7 8">
    <name type="scientific">Sneathiella marina</name>
    <dbReference type="NCBI Taxonomy" id="2950108"/>
    <lineage>
        <taxon>Bacteria</taxon>
        <taxon>Pseudomonadati</taxon>
        <taxon>Pseudomonadota</taxon>
        <taxon>Alphaproteobacteria</taxon>
        <taxon>Sneathiellales</taxon>
        <taxon>Sneathiellaceae</taxon>
        <taxon>Sneathiella</taxon>
    </lineage>
</organism>
<dbReference type="PANTHER" id="PTHR30468">
    <property type="entry name" value="ALPHA-KETOGLUTARATE-DEPENDENT SULFONATE DIOXYGENASE"/>
    <property type="match status" value="1"/>
</dbReference>
<evidence type="ECO:0000313" key="7">
    <source>
        <dbReference type="EMBL" id="USG62531.1"/>
    </source>
</evidence>
<dbReference type="SUPFAM" id="SSF51197">
    <property type="entry name" value="Clavaminate synthase-like"/>
    <property type="match status" value="1"/>
</dbReference>
<comment type="similarity">
    <text evidence="1">Belongs to the TfdA dioxygenase family.</text>
</comment>
<keyword evidence="5" id="KW-0408">Iron</keyword>
<evidence type="ECO:0000256" key="1">
    <source>
        <dbReference type="ARBA" id="ARBA00005896"/>
    </source>
</evidence>
<keyword evidence="4" id="KW-0560">Oxidoreductase</keyword>
<evidence type="ECO:0000256" key="4">
    <source>
        <dbReference type="ARBA" id="ARBA00023002"/>
    </source>
</evidence>
<dbReference type="RefSeq" id="WP_251936380.1">
    <property type="nucleotide sequence ID" value="NZ_CP098747.1"/>
</dbReference>
<reference evidence="7" key="1">
    <citation type="submission" date="2022-06" db="EMBL/GenBank/DDBJ databases">
        <title>Sneathiella actinostolidae sp. nov., isolated from a sea anemonein the Western Pacific Ocean.</title>
        <authorList>
            <person name="Wei M.J."/>
        </authorList>
    </citation>
    <scope>NUCLEOTIDE SEQUENCE</scope>
    <source>
        <strain evidence="7">PHK-P5</strain>
    </source>
</reference>
<dbReference type="Pfam" id="PF02668">
    <property type="entry name" value="TauD"/>
    <property type="match status" value="1"/>
</dbReference>